<evidence type="ECO:0000256" key="3">
    <source>
        <dbReference type="ARBA" id="ARBA00020150"/>
    </source>
</evidence>
<gene>
    <name evidence="9" type="ORF">C7B47_11225</name>
</gene>
<organism evidence="9 10">
    <name type="scientific">Sulfobacillus thermosulfidooxidans</name>
    <dbReference type="NCBI Taxonomy" id="28034"/>
    <lineage>
        <taxon>Bacteria</taxon>
        <taxon>Bacillati</taxon>
        <taxon>Bacillota</taxon>
        <taxon>Clostridia</taxon>
        <taxon>Eubacteriales</taxon>
        <taxon>Clostridiales Family XVII. Incertae Sedis</taxon>
        <taxon>Sulfobacillus</taxon>
    </lineage>
</organism>
<protein>
    <recommendedName>
        <fullName evidence="3">Sodium-dependent dicarboxylate transporter SdcS</fullName>
    </recommendedName>
    <alternativeName>
        <fullName evidence="7">Na(+)/dicarboxylate symporter</fullName>
    </alternativeName>
</protein>
<comment type="similarity">
    <text evidence="2">Belongs to the SLC13A/DASS transporter (TC 2.A.47) family. NADC subfamily.</text>
</comment>
<dbReference type="AlphaFoldDB" id="A0A2T2WU81"/>
<evidence type="ECO:0000256" key="5">
    <source>
        <dbReference type="ARBA" id="ARBA00022989"/>
    </source>
</evidence>
<dbReference type="GO" id="GO:1905039">
    <property type="term" value="P:carboxylic acid transmembrane transport"/>
    <property type="evidence" value="ECO:0007669"/>
    <property type="project" value="UniProtKB-ARBA"/>
</dbReference>
<evidence type="ECO:0000256" key="7">
    <source>
        <dbReference type="ARBA" id="ARBA00031174"/>
    </source>
</evidence>
<comment type="subcellular location">
    <subcellularLocation>
        <location evidence="1">Membrane</location>
        <topology evidence="1">Multi-pass membrane protein</topology>
    </subcellularLocation>
</comment>
<dbReference type="PANTHER" id="PTHR10283:SF82">
    <property type="entry name" value="SOLUTE CARRIER FAMILY 13 MEMBER 2"/>
    <property type="match status" value="1"/>
</dbReference>
<dbReference type="PANTHER" id="PTHR10283">
    <property type="entry name" value="SOLUTE CARRIER FAMILY 13 MEMBER"/>
    <property type="match status" value="1"/>
</dbReference>
<proteinExistence type="inferred from homology"/>
<keyword evidence="6 8" id="KW-0472">Membrane</keyword>
<evidence type="ECO:0000313" key="10">
    <source>
        <dbReference type="Proteomes" id="UP000242705"/>
    </source>
</evidence>
<evidence type="ECO:0000256" key="8">
    <source>
        <dbReference type="SAM" id="Phobius"/>
    </source>
</evidence>
<reference evidence="9 10" key="1">
    <citation type="journal article" date="2014" name="BMC Genomics">
        <title>Comparison of environmental and isolate Sulfobacillus genomes reveals diverse carbon, sulfur, nitrogen, and hydrogen metabolisms.</title>
        <authorList>
            <person name="Justice N.B."/>
            <person name="Norman A."/>
            <person name="Brown C.T."/>
            <person name="Singh A."/>
            <person name="Thomas B.C."/>
            <person name="Banfield J.F."/>
        </authorList>
    </citation>
    <scope>NUCLEOTIDE SEQUENCE [LARGE SCALE GENOMIC DNA]</scope>
    <source>
        <strain evidence="9">AMDSBA5</strain>
    </source>
</reference>
<dbReference type="Proteomes" id="UP000242705">
    <property type="component" value="Unassembled WGS sequence"/>
</dbReference>
<feature type="transmembrane region" description="Helical" evidence="8">
    <location>
        <begin position="101"/>
        <end position="125"/>
    </location>
</feature>
<feature type="transmembrane region" description="Helical" evidence="8">
    <location>
        <begin position="29"/>
        <end position="48"/>
    </location>
</feature>
<comment type="caution">
    <text evidence="9">The sequence shown here is derived from an EMBL/GenBank/DDBJ whole genome shotgun (WGS) entry which is preliminary data.</text>
</comment>
<keyword evidence="4 8" id="KW-0812">Transmembrane</keyword>
<feature type="transmembrane region" description="Helical" evidence="8">
    <location>
        <begin position="60"/>
        <end position="81"/>
    </location>
</feature>
<evidence type="ECO:0000256" key="4">
    <source>
        <dbReference type="ARBA" id="ARBA00022692"/>
    </source>
</evidence>
<name>A0A2T2WU81_SULTH</name>
<keyword evidence="5 8" id="KW-1133">Transmembrane helix</keyword>
<dbReference type="Pfam" id="PF00939">
    <property type="entry name" value="Na_sulph_symp"/>
    <property type="match status" value="1"/>
</dbReference>
<dbReference type="EMBL" id="PXYX01000025">
    <property type="protein sequence ID" value="PSR25782.1"/>
    <property type="molecule type" value="Genomic_DNA"/>
</dbReference>
<evidence type="ECO:0000256" key="6">
    <source>
        <dbReference type="ARBA" id="ARBA00023136"/>
    </source>
</evidence>
<dbReference type="InterPro" id="IPR001898">
    <property type="entry name" value="SLC13A/DASS"/>
</dbReference>
<evidence type="ECO:0000256" key="1">
    <source>
        <dbReference type="ARBA" id="ARBA00004141"/>
    </source>
</evidence>
<sequence length="195" mass="21328">MRCPGRGVNGRTVARFRSSPARFGNSGNGMWVGLAAAFAIFFAVLEWLPLGSQLDMHQRATLAVTLWACTIWITGALPKAISGLSIPVLLYVSGATSKSVAFAGFTSNTSLLVIGSFLIASALNARHLDRRIALTIMSWAKPKISSFLKTYILAQTATAVIFRRLLLVLRSFYPLCKVPMRYWNPGKKVNGHGRR</sequence>
<accession>A0A2T2WU81</accession>
<evidence type="ECO:0000313" key="9">
    <source>
        <dbReference type="EMBL" id="PSR25782.1"/>
    </source>
</evidence>
<dbReference type="GO" id="GO:0005886">
    <property type="term" value="C:plasma membrane"/>
    <property type="evidence" value="ECO:0007669"/>
    <property type="project" value="TreeGrafter"/>
</dbReference>
<dbReference type="GO" id="GO:0008514">
    <property type="term" value="F:organic anion transmembrane transporter activity"/>
    <property type="evidence" value="ECO:0007669"/>
    <property type="project" value="UniProtKB-ARBA"/>
</dbReference>
<evidence type="ECO:0000256" key="2">
    <source>
        <dbReference type="ARBA" id="ARBA00006772"/>
    </source>
</evidence>